<dbReference type="HOGENOM" id="CLU_1907734_0_0_1"/>
<name>A0A060S7C5_PYCCI</name>
<keyword evidence="2" id="KW-1185">Reference proteome</keyword>
<comment type="caution">
    <text evidence="1">The sequence shown here is derived from an EMBL/GenBank/DDBJ whole genome shotgun (WGS) entry which is preliminary data.</text>
</comment>
<organism evidence="1 2">
    <name type="scientific">Pycnoporus cinnabarinus</name>
    <name type="common">Cinnabar-red polypore</name>
    <name type="synonym">Trametes cinnabarina</name>
    <dbReference type="NCBI Taxonomy" id="5643"/>
    <lineage>
        <taxon>Eukaryota</taxon>
        <taxon>Fungi</taxon>
        <taxon>Dikarya</taxon>
        <taxon>Basidiomycota</taxon>
        <taxon>Agaricomycotina</taxon>
        <taxon>Agaricomycetes</taxon>
        <taxon>Polyporales</taxon>
        <taxon>Polyporaceae</taxon>
        <taxon>Trametes</taxon>
    </lineage>
</organism>
<evidence type="ECO:0000313" key="1">
    <source>
        <dbReference type="EMBL" id="CDO68189.1"/>
    </source>
</evidence>
<accession>A0A060S7C5</accession>
<proteinExistence type="predicted"/>
<evidence type="ECO:0000313" key="2">
    <source>
        <dbReference type="Proteomes" id="UP000029665"/>
    </source>
</evidence>
<reference evidence="1" key="1">
    <citation type="submission" date="2014-01" db="EMBL/GenBank/DDBJ databases">
        <title>The genome of the white-rot fungus Pycnoporus cinnabarinus: a basidiomycete model with a versatile arsenal for lignocellulosic biomass breakdown.</title>
        <authorList>
            <person name="Levasseur A."/>
            <person name="Lomascolo A."/>
            <person name="Ruiz-Duenas F.J."/>
            <person name="Uzan E."/>
            <person name="Piumi F."/>
            <person name="Kues U."/>
            <person name="Ram A.F.J."/>
            <person name="Murat C."/>
            <person name="Haon M."/>
            <person name="Benoit I."/>
            <person name="Arfi Y."/>
            <person name="Chevret D."/>
            <person name="Drula E."/>
            <person name="Kwon M.J."/>
            <person name="Gouret P."/>
            <person name="Lesage-Meessen L."/>
            <person name="Lombard V."/>
            <person name="Mariette J."/>
            <person name="Noirot C."/>
            <person name="Park J."/>
            <person name="Patyshakuliyeva A."/>
            <person name="Wieneger R.A.B."/>
            <person name="Wosten H.A.B."/>
            <person name="Martin F."/>
            <person name="Coutinho P.M."/>
            <person name="de Vries R."/>
            <person name="Martinez A.T."/>
            <person name="Klopp C."/>
            <person name="Pontarotti P."/>
            <person name="Henrissat B."/>
            <person name="Record E."/>
        </authorList>
    </citation>
    <scope>NUCLEOTIDE SEQUENCE [LARGE SCALE GENOMIC DNA]</scope>
    <source>
        <strain evidence="1">BRFM137</strain>
    </source>
</reference>
<sequence length="133" mass="14719">MNQRIETRIDFVPGVKQNPPSNHVPHCDNVLHTPSHSFRSQNPTSIVAARHCVCGAKMHAALPLYTVQSPPHTDPFRFVQYVSTVRWAERDVRACDMEASPMKVRWASVVASQLAISLSLTMNPAGCETRVGA</sequence>
<gene>
    <name evidence="1" type="ORF">BN946_scf184938.g41</name>
</gene>
<dbReference type="Proteomes" id="UP000029665">
    <property type="component" value="Unassembled WGS sequence"/>
</dbReference>
<dbReference type="EMBL" id="CCBP010000006">
    <property type="protein sequence ID" value="CDO68189.1"/>
    <property type="molecule type" value="Genomic_DNA"/>
</dbReference>
<dbReference type="AlphaFoldDB" id="A0A060S7C5"/>
<protein>
    <submittedName>
        <fullName evidence="1">Uncharacterized protein</fullName>
    </submittedName>
</protein>